<reference evidence="1 2" key="2">
    <citation type="submission" date="2024-10" db="EMBL/GenBank/DDBJ databases">
        <authorList>
            <person name="Ryan C."/>
        </authorList>
    </citation>
    <scope>NUCLEOTIDE SEQUENCE [LARGE SCALE GENOMIC DNA]</scope>
</reference>
<dbReference type="EMBL" id="OZ075120">
    <property type="protein sequence ID" value="CAL4891950.1"/>
    <property type="molecule type" value="Genomic_DNA"/>
</dbReference>
<dbReference type="Gene3D" id="3.80.10.10">
    <property type="entry name" value="Ribonuclease Inhibitor"/>
    <property type="match status" value="1"/>
</dbReference>
<accession>A0ABC8VJ87</accession>
<evidence type="ECO:0000313" key="2">
    <source>
        <dbReference type="Proteomes" id="UP001497457"/>
    </source>
</evidence>
<reference evidence="2" key="1">
    <citation type="submission" date="2024-06" db="EMBL/GenBank/DDBJ databases">
        <authorList>
            <person name="Ryan C."/>
        </authorList>
    </citation>
    <scope>NUCLEOTIDE SEQUENCE [LARGE SCALE GENOMIC DNA]</scope>
</reference>
<protein>
    <submittedName>
        <fullName evidence="1">Uncharacterized protein</fullName>
    </submittedName>
</protein>
<keyword evidence="2" id="KW-1185">Reference proteome</keyword>
<dbReference type="InterPro" id="IPR055312">
    <property type="entry name" value="FBL15-like"/>
</dbReference>
<organism evidence="1 2">
    <name type="scientific">Urochloa decumbens</name>
    <dbReference type="NCBI Taxonomy" id="240449"/>
    <lineage>
        <taxon>Eukaryota</taxon>
        <taxon>Viridiplantae</taxon>
        <taxon>Streptophyta</taxon>
        <taxon>Embryophyta</taxon>
        <taxon>Tracheophyta</taxon>
        <taxon>Spermatophyta</taxon>
        <taxon>Magnoliopsida</taxon>
        <taxon>Liliopsida</taxon>
        <taxon>Poales</taxon>
        <taxon>Poaceae</taxon>
        <taxon>PACMAD clade</taxon>
        <taxon>Panicoideae</taxon>
        <taxon>Panicodae</taxon>
        <taxon>Paniceae</taxon>
        <taxon>Melinidinae</taxon>
        <taxon>Urochloa</taxon>
    </lineage>
</organism>
<dbReference type="Proteomes" id="UP001497457">
    <property type="component" value="Chromosome 10rd"/>
</dbReference>
<dbReference type="InterPro" id="IPR032675">
    <property type="entry name" value="LRR_dom_sf"/>
</dbReference>
<dbReference type="AlphaFoldDB" id="A0ABC8VJ87"/>
<sequence length="520" mass="55822">MAPDLLATGGAPVAGLDYDDDHVLHAPSLRFAVAADPFGHTGGGAADPKEDARRLIAAVDAALARRADADVEALEIDLVHSCCDKYVTLPPGGFHVLQHHHAADVTPARVAAWLGFAARRITGSLSLAVPTLPRTKASASPAAREEEEERLRRVELPAMARAESISLRLGDARLAVPSAAAGSFTALSELLLSQVRIDPGGADEFNLGRLLSAACCPRLRWLRLEHITGLAALRVAAAATLEEVALDCLTDMTALELDAPGLRALRVTGCCRMMDGEAAAAEAGARISAPVLETLACPYLCHPDRLQLDGAAESVRRLEDIAVFTHGYPGQNDAAVALLRRCAAAHSLQVKISPFDQAYGGKDPEEMMSVVPQLPNIISLNIDAERAPHIEASIAKFISRCSRVERISVDIGKMSHRCFSSGEGEWDDKISLEHLREANITGFRPSEQGARLVKLMIAGAPALQRMTVKYARKGLDDGNLPCDRGHWALCETSGSSKRRVYEWMPVKETGEECSHILSKF</sequence>
<proteinExistence type="predicted"/>
<name>A0ABC8VJ87_9POAL</name>
<dbReference type="PANTHER" id="PTHR34709">
    <property type="entry name" value="OS10G0396666 PROTEIN"/>
    <property type="match status" value="1"/>
</dbReference>
<dbReference type="PANTHER" id="PTHR34709:SF78">
    <property type="entry name" value="FBD DOMAIN-CONTAINING PROTEIN"/>
    <property type="match status" value="1"/>
</dbReference>
<evidence type="ECO:0000313" key="1">
    <source>
        <dbReference type="EMBL" id="CAL4891950.1"/>
    </source>
</evidence>
<gene>
    <name evidence="1" type="ORF">URODEC1_LOCUS4048</name>
</gene>